<evidence type="ECO:0000313" key="2">
    <source>
        <dbReference type="EMBL" id="KAK2874825.1"/>
    </source>
</evidence>
<keyword evidence="3" id="KW-1185">Reference proteome</keyword>
<proteinExistence type="predicted"/>
<dbReference type="AlphaFoldDB" id="A0AA88TDL1"/>
<feature type="compositionally biased region" description="Basic and acidic residues" evidence="1">
    <location>
        <begin position="1"/>
        <end position="11"/>
    </location>
</feature>
<name>A0AA88TDL1_9TELE</name>
<evidence type="ECO:0000256" key="1">
    <source>
        <dbReference type="SAM" id="MobiDB-lite"/>
    </source>
</evidence>
<accession>A0AA88TDL1</accession>
<comment type="caution">
    <text evidence="2">The sequence shown here is derived from an EMBL/GenBank/DDBJ whole genome shotgun (WGS) entry which is preliminary data.</text>
</comment>
<sequence>MASKRHQEPGRKKGKRKDSGMMLARRLQSPLIHSLDFWDVFSQPTTEITVHGVPSNTRGSSPLLQSISAIQQASYCASSKACQRGSLQLAACASRHREKLKLNKQRPCPLLAHFHSLRLIK</sequence>
<organism evidence="2 3">
    <name type="scientific">Cirrhinus molitorella</name>
    <name type="common">mud carp</name>
    <dbReference type="NCBI Taxonomy" id="172907"/>
    <lineage>
        <taxon>Eukaryota</taxon>
        <taxon>Metazoa</taxon>
        <taxon>Chordata</taxon>
        <taxon>Craniata</taxon>
        <taxon>Vertebrata</taxon>
        <taxon>Euteleostomi</taxon>
        <taxon>Actinopterygii</taxon>
        <taxon>Neopterygii</taxon>
        <taxon>Teleostei</taxon>
        <taxon>Ostariophysi</taxon>
        <taxon>Cypriniformes</taxon>
        <taxon>Cyprinidae</taxon>
        <taxon>Labeoninae</taxon>
        <taxon>Labeonini</taxon>
        <taxon>Cirrhinus</taxon>
    </lineage>
</organism>
<feature type="region of interest" description="Disordered" evidence="1">
    <location>
        <begin position="1"/>
        <end position="22"/>
    </location>
</feature>
<protein>
    <submittedName>
        <fullName evidence="2">Uncharacterized protein</fullName>
    </submittedName>
</protein>
<gene>
    <name evidence="2" type="ORF">Q8A67_021978</name>
</gene>
<dbReference type="Proteomes" id="UP001187343">
    <property type="component" value="Unassembled WGS sequence"/>
</dbReference>
<dbReference type="EMBL" id="JAUYZG010000021">
    <property type="protein sequence ID" value="KAK2874825.1"/>
    <property type="molecule type" value="Genomic_DNA"/>
</dbReference>
<reference evidence="2" key="1">
    <citation type="submission" date="2023-08" db="EMBL/GenBank/DDBJ databases">
        <title>Chromosome-level Genome Assembly of mud carp (Cirrhinus molitorella).</title>
        <authorList>
            <person name="Liu H."/>
        </authorList>
    </citation>
    <scope>NUCLEOTIDE SEQUENCE</scope>
    <source>
        <strain evidence="2">Prfri</strain>
        <tissue evidence="2">Muscle</tissue>
    </source>
</reference>
<evidence type="ECO:0000313" key="3">
    <source>
        <dbReference type="Proteomes" id="UP001187343"/>
    </source>
</evidence>